<dbReference type="AlphaFoldDB" id="A0A1D6KQM2"/>
<dbReference type="EMBL" id="CM007647">
    <property type="protein sequence ID" value="ONM05057.1"/>
    <property type="molecule type" value="Genomic_DNA"/>
</dbReference>
<dbReference type="Pfam" id="PF05631">
    <property type="entry name" value="MFS_5"/>
    <property type="match status" value="1"/>
</dbReference>
<accession>A0A1D6KQM2</accession>
<dbReference type="SUPFAM" id="SSF103473">
    <property type="entry name" value="MFS general substrate transporter"/>
    <property type="match status" value="1"/>
</dbReference>
<dbReference type="GO" id="GO:0016020">
    <property type="term" value="C:membrane"/>
    <property type="evidence" value="ECO:0007669"/>
    <property type="project" value="InterPro"/>
</dbReference>
<gene>
    <name evidence="1" type="ORF">ZEAMMB73_Zm00001d032435</name>
</gene>
<dbReference type="InterPro" id="IPR008509">
    <property type="entry name" value="MOT2/MFSD5"/>
</dbReference>
<dbReference type="PANTHER" id="PTHR23516">
    <property type="entry name" value="SAM (S-ADENOSYL METHIONINE) TRANSPORTER"/>
    <property type="match status" value="1"/>
</dbReference>
<organism evidence="1">
    <name type="scientific">Zea mays</name>
    <name type="common">Maize</name>
    <dbReference type="NCBI Taxonomy" id="4577"/>
    <lineage>
        <taxon>Eukaryota</taxon>
        <taxon>Viridiplantae</taxon>
        <taxon>Streptophyta</taxon>
        <taxon>Embryophyta</taxon>
        <taxon>Tracheophyta</taxon>
        <taxon>Spermatophyta</taxon>
        <taxon>Magnoliopsida</taxon>
        <taxon>Liliopsida</taxon>
        <taxon>Poales</taxon>
        <taxon>Poaceae</taxon>
        <taxon>PACMAD clade</taxon>
        <taxon>Panicoideae</taxon>
        <taxon>Andropogonodae</taxon>
        <taxon>Andropogoneae</taxon>
        <taxon>Tripsacinae</taxon>
        <taxon>Zea</taxon>
    </lineage>
</organism>
<dbReference type="GO" id="GO:0015098">
    <property type="term" value="F:molybdate ion transmembrane transporter activity"/>
    <property type="evidence" value="ECO:0007669"/>
    <property type="project" value="InterPro"/>
</dbReference>
<reference evidence="1" key="1">
    <citation type="submission" date="2015-12" db="EMBL/GenBank/DDBJ databases">
        <title>Update maize B73 reference genome by single molecule sequencing technologies.</title>
        <authorList>
            <consortium name="Maize Genome Sequencing Project"/>
            <person name="Ware D."/>
        </authorList>
    </citation>
    <scope>NUCLEOTIDE SEQUENCE [LARGE SCALE GENOMIC DNA]</scope>
    <source>
        <tissue evidence="1">Seedling</tissue>
    </source>
</reference>
<evidence type="ECO:0000313" key="1">
    <source>
        <dbReference type="EMBL" id="ONM05057.1"/>
    </source>
</evidence>
<dbReference type="InterPro" id="IPR036259">
    <property type="entry name" value="MFS_trans_sf"/>
</dbReference>
<protein>
    <submittedName>
        <fullName evidence="1">Major facilitator superfamily protein</fullName>
    </submittedName>
</protein>
<dbReference type="PANTHER" id="PTHR23516:SF25">
    <property type="entry name" value="MOLYBDATE-ANION TRANSPORTER"/>
    <property type="match status" value="1"/>
</dbReference>
<name>A0A1D6KQM2_MAIZE</name>
<proteinExistence type="predicted"/>
<sequence length="124" mass="13730">MEVFYYLVFGALAAIVAALELAKSGKDRVATSPAFNSFKNNYILVYSLMMSGDWLQGPYVYYLYSQYGFDKGDIGRLFIAGFGSSMLFGTIVGSLADKQCVAPSSALGVNSVDFVLFWWIRRRG</sequence>